<evidence type="ECO:0000256" key="9">
    <source>
        <dbReference type="ARBA" id="ARBA00023034"/>
    </source>
</evidence>
<dbReference type="InterPro" id="IPR025749">
    <property type="entry name" value="Sphingomyelin_synth-like_dom"/>
</dbReference>
<accession>W5MGQ1</accession>
<reference evidence="19" key="1">
    <citation type="submission" date="2011-12" db="EMBL/GenBank/DDBJ databases">
        <title>The Draft Genome of Lepisosteus oculatus.</title>
        <authorList>
            <consortium name="The Broad Institute Genome Assembly &amp; Analysis Group"/>
            <consortium name="Computational R&amp;D Group"/>
            <consortium name="and Sequencing Platform"/>
            <person name="Di Palma F."/>
            <person name="Alfoldi J."/>
            <person name="Johnson J."/>
            <person name="Berlin A."/>
            <person name="Gnerre S."/>
            <person name="Jaffe D."/>
            <person name="MacCallum I."/>
            <person name="Young S."/>
            <person name="Walker B.J."/>
            <person name="Lander E.S."/>
            <person name="Lindblad-Toh K."/>
        </authorList>
    </citation>
    <scope>NUCLEOTIDE SEQUENCE [LARGE SCALE GENOMIC DNA]</scope>
</reference>
<dbReference type="InParanoid" id="W5MGQ1"/>
<dbReference type="InterPro" id="IPR045221">
    <property type="entry name" value="Sphingomyelin_synth-like"/>
</dbReference>
<dbReference type="GO" id="GO:0005886">
    <property type="term" value="C:plasma membrane"/>
    <property type="evidence" value="ECO:0000318"/>
    <property type="project" value="GO_Central"/>
</dbReference>
<reference evidence="18" key="3">
    <citation type="submission" date="2025-09" db="UniProtKB">
        <authorList>
            <consortium name="Ensembl"/>
        </authorList>
    </citation>
    <scope>IDENTIFICATION</scope>
</reference>
<comment type="subcellular location">
    <subcellularLocation>
        <location evidence="1">Golgi apparatus membrane</location>
        <topology evidence="1">Multi-pass membrane protein</topology>
    </subcellularLocation>
</comment>
<dbReference type="PANTHER" id="PTHR21290:SF28">
    <property type="entry name" value="PHOSPHATIDYLCHOLINE:CERAMIDE CHOLINEPHOSPHOTRANSFERASE 1"/>
    <property type="match status" value="1"/>
</dbReference>
<dbReference type="STRING" id="7918.ENSLOCP00000007560"/>
<dbReference type="EC" id="2.7.8.27" evidence="12"/>
<dbReference type="AlphaFoldDB" id="W5MGQ1"/>
<evidence type="ECO:0000256" key="3">
    <source>
        <dbReference type="ARBA" id="ARBA00022679"/>
    </source>
</evidence>
<keyword evidence="6" id="KW-0418">Kinase</keyword>
<sequence length="417" mass="49014">FPLPHPCLETEMKKLVSWSAAEVSHWLTEEGMQEYSEHFRHLNGQALLQLTEEDFRKPPFSLVTSDNGRQLLDRIETLKIEHHIEVHKNGHANGHLIMGGDGDATSKAKRNGVPNGFRKEMVQIPMPEPEHSPYPLEWVKTGVAFFYALSCFVLTTVMISVVHERVPPKEENPPLPDKFFDLFDRVEWAFSICEINGMVLVGLWLLQWILLKYKSIIGRRFFFIVGTLYLYRCITMYITTLPVPGMHFKCSPKLFGDWEAQMRRVMKMIAGGGLSITGSHTMCGDYLYSGHTVMLTLTYLFIKEYSPKRFWWYHWICWTLSAVGIFCILLAHDHYTVDVVVAYFITTRLFWWYHTMANQQVLKETSQSNFFSRVWWYRLFQYFEQNVHGIVPRNYQWPFSWRTLKYNGAVKYSRIET</sequence>
<dbReference type="GO" id="GO:0016301">
    <property type="term" value="F:kinase activity"/>
    <property type="evidence" value="ECO:0007669"/>
    <property type="project" value="UniProtKB-KW"/>
</dbReference>
<keyword evidence="19" id="KW-1185">Reference proteome</keyword>
<dbReference type="HOGENOM" id="CLU_027104_1_0_1"/>
<dbReference type="Bgee" id="ENSLOCG00000006259">
    <property type="expression patterns" value="Expressed in zone of skin and 13 other cell types or tissues"/>
</dbReference>
<dbReference type="GO" id="GO:0047493">
    <property type="term" value="F:ceramide cholinephosphotransferase activity"/>
    <property type="evidence" value="ECO:0000318"/>
    <property type="project" value="GO_Central"/>
</dbReference>
<protein>
    <recommendedName>
        <fullName evidence="13">Phosphatidylcholine:ceramide cholinephosphotransferase 1</fullName>
        <ecNumber evidence="12">2.7.8.27</ecNumber>
    </recommendedName>
    <alternativeName>
        <fullName evidence="14">Sphingomyelin synthase 1</fullName>
    </alternativeName>
</protein>
<dbReference type="PANTHER" id="PTHR21290">
    <property type="entry name" value="SPHINGOMYELIN SYNTHETASE"/>
    <property type="match status" value="1"/>
</dbReference>
<dbReference type="GO" id="GO:0033188">
    <property type="term" value="F:sphingomyelin synthase activity"/>
    <property type="evidence" value="ECO:0000318"/>
    <property type="project" value="GO_Central"/>
</dbReference>
<organism evidence="18 19">
    <name type="scientific">Lepisosteus oculatus</name>
    <name type="common">Spotted gar</name>
    <dbReference type="NCBI Taxonomy" id="7918"/>
    <lineage>
        <taxon>Eukaryota</taxon>
        <taxon>Metazoa</taxon>
        <taxon>Chordata</taxon>
        <taxon>Craniata</taxon>
        <taxon>Vertebrata</taxon>
        <taxon>Euteleostomi</taxon>
        <taxon>Actinopterygii</taxon>
        <taxon>Neopterygii</taxon>
        <taxon>Holostei</taxon>
        <taxon>Semionotiformes</taxon>
        <taxon>Lepisosteidae</taxon>
        <taxon>Lepisosteus</taxon>
    </lineage>
</organism>
<dbReference type="CDD" id="cd01610">
    <property type="entry name" value="PAP2_like"/>
    <property type="match status" value="1"/>
</dbReference>
<dbReference type="FunCoup" id="W5MGQ1">
    <property type="interactions" value="52"/>
</dbReference>
<evidence type="ECO:0000256" key="2">
    <source>
        <dbReference type="ARBA" id="ARBA00005441"/>
    </source>
</evidence>
<keyword evidence="10" id="KW-0443">Lipid metabolism</keyword>
<dbReference type="GO" id="GO:0006915">
    <property type="term" value="P:apoptotic process"/>
    <property type="evidence" value="ECO:0007669"/>
    <property type="project" value="UniProtKB-KW"/>
</dbReference>
<dbReference type="InterPro" id="IPR001660">
    <property type="entry name" value="SAM"/>
</dbReference>
<feature type="transmembrane region" description="Helical" evidence="16">
    <location>
        <begin position="144"/>
        <end position="163"/>
    </location>
</feature>
<dbReference type="Ensembl" id="ENSLOCT00000007568.1">
    <property type="protein sequence ID" value="ENSLOCP00000007560.1"/>
    <property type="gene ID" value="ENSLOCG00000006259.1"/>
</dbReference>
<dbReference type="GO" id="GO:0006686">
    <property type="term" value="P:sphingomyelin biosynthetic process"/>
    <property type="evidence" value="ECO:0000318"/>
    <property type="project" value="GO_Central"/>
</dbReference>
<dbReference type="EMBL" id="AHAT01004122">
    <property type="status" value="NOT_ANNOTATED_CDS"/>
    <property type="molecule type" value="Genomic_DNA"/>
</dbReference>
<evidence type="ECO:0000256" key="12">
    <source>
        <dbReference type="ARBA" id="ARBA00038996"/>
    </source>
</evidence>
<keyword evidence="9" id="KW-0333">Golgi apparatus</keyword>
<proteinExistence type="inferred from homology"/>
<dbReference type="GO" id="GO:0000139">
    <property type="term" value="C:Golgi membrane"/>
    <property type="evidence" value="ECO:0000318"/>
    <property type="project" value="GO_Central"/>
</dbReference>
<feature type="transmembrane region" description="Helical" evidence="16">
    <location>
        <begin position="311"/>
        <end position="331"/>
    </location>
</feature>
<dbReference type="GeneTree" id="ENSGT00940000158306"/>
<dbReference type="Pfam" id="PF00536">
    <property type="entry name" value="SAM_1"/>
    <property type="match status" value="1"/>
</dbReference>
<name>W5MGQ1_LEPOC</name>
<evidence type="ECO:0000256" key="10">
    <source>
        <dbReference type="ARBA" id="ARBA00023098"/>
    </source>
</evidence>
<keyword evidence="11 16" id="KW-0472">Membrane</keyword>
<dbReference type="OMA" id="HWPLRCP"/>
<evidence type="ECO:0000256" key="5">
    <source>
        <dbReference type="ARBA" id="ARBA00022703"/>
    </source>
</evidence>
<evidence type="ECO:0000256" key="15">
    <source>
        <dbReference type="ARBA" id="ARBA00049904"/>
    </source>
</evidence>
<feature type="transmembrane region" description="Helical" evidence="16">
    <location>
        <begin position="221"/>
        <end position="239"/>
    </location>
</feature>
<feature type="domain" description="SAM" evidence="17">
    <location>
        <begin position="18"/>
        <end position="81"/>
    </location>
</feature>
<dbReference type="eggNOG" id="KOG3058">
    <property type="taxonomic scope" value="Eukaryota"/>
</dbReference>
<evidence type="ECO:0000256" key="4">
    <source>
        <dbReference type="ARBA" id="ARBA00022692"/>
    </source>
</evidence>
<evidence type="ECO:0000256" key="8">
    <source>
        <dbReference type="ARBA" id="ARBA00022989"/>
    </source>
</evidence>
<keyword evidence="3" id="KW-0808">Transferase</keyword>
<evidence type="ECO:0000256" key="13">
    <source>
        <dbReference type="ARBA" id="ARBA00039805"/>
    </source>
</evidence>
<keyword evidence="8 16" id="KW-1133">Transmembrane helix</keyword>
<comment type="catalytic activity">
    <reaction evidence="15">
        <text>an N-acylsphing-4-enine + a 1,2-diacyl-sn-glycero-3-phosphoethanolamine = an N-acylsphing-4-enine 1-phosphoethanolamine + a 1,2-diacyl-sn-glycerol</text>
        <dbReference type="Rhea" id="RHEA:36079"/>
        <dbReference type="ChEBI" id="CHEBI:17815"/>
        <dbReference type="ChEBI" id="CHEBI:52639"/>
        <dbReference type="ChEBI" id="CHEBI:64612"/>
        <dbReference type="ChEBI" id="CHEBI:73203"/>
    </reaction>
    <physiologicalReaction direction="left-to-right" evidence="15">
        <dbReference type="Rhea" id="RHEA:36080"/>
    </physiologicalReaction>
</comment>
<dbReference type="GO" id="GO:0046513">
    <property type="term" value="P:ceramide biosynthetic process"/>
    <property type="evidence" value="ECO:0000318"/>
    <property type="project" value="GO_Central"/>
</dbReference>
<evidence type="ECO:0000256" key="14">
    <source>
        <dbReference type="ARBA" id="ARBA00042067"/>
    </source>
</evidence>
<keyword evidence="4 16" id="KW-0812">Transmembrane</keyword>
<feature type="transmembrane region" description="Helical" evidence="16">
    <location>
        <begin position="337"/>
        <end position="353"/>
    </location>
</feature>
<evidence type="ECO:0000256" key="16">
    <source>
        <dbReference type="SAM" id="Phobius"/>
    </source>
</evidence>
<dbReference type="Proteomes" id="UP000018468">
    <property type="component" value="Linkage group LG5"/>
</dbReference>
<evidence type="ECO:0000313" key="19">
    <source>
        <dbReference type="Proteomes" id="UP000018468"/>
    </source>
</evidence>
<evidence type="ECO:0000259" key="17">
    <source>
        <dbReference type="PROSITE" id="PS50105"/>
    </source>
</evidence>
<evidence type="ECO:0000256" key="11">
    <source>
        <dbReference type="ARBA" id="ARBA00023136"/>
    </source>
</evidence>
<evidence type="ECO:0000256" key="6">
    <source>
        <dbReference type="ARBA" id="ARBA00022777"/>
    </source>
</evidence>
<dbReference type="GO" id="GO:0005789">
    <property type="term" value="C:endoplasmic reticulum membrane"/>
    <property type="evidence" value="ECO:0000318"/>
    <property type="project" value="GO_Central"/>
</dbReference>
<reference evidence="18" key="2">
    <citation type="submission" date="2025-08" db="UniProtKB">
        <authorList>
            <consortium name="Ensembl"/>
        </authorList>
    </citation>
    <scope>IDENTIFICATION</scope>
</reference>
<dbReference type="Gene3D" id="1.10.150.50">
    <property type="entry name" value="Transcription Factor, Ets-1"/>
    <property type="match status" value="1"/>
</dbReference>
<evidence type="ECO:0000256" key="7">
    <source>
        <dbReference type="ARBA" id="ARBA00022919"/>
    </source>
</evidence>
<dbReference type="PROSITE" id="PS50105">
    <property type="entry name" value="SAM_DOMAIN"/>
    <property type="match status" value="1"/>
</dbReference>
<keyword evidence="7" id="KW-0746">Sphingolipid metabolism</keyword>
<dbReference type="SUPFAM" id="SSF47769">
    <property type="entry name" value="SAM/Pointed domain"/>
    <property type="match status" value="1"/>
</dbReference>
<dbReference type="Pfam" id="PF14360">
    <property type="entry name" value="PAP2_C"/>
    <property type="match status" value="1"/>
</dbReference>
<keyword evidence="5" id="KW-0053">Apoptosis</keyword>
<feature type="transmembrane region" description="Helical" evidence="16">
    <location>
        <begin position="188"/>
        <end position="209"/>
    </location>
</feature>
<evidence type="ECO:0000256" key="1">
    <source>
        <dbReference type="ARBA" id="ARBA00004653"/>
    </source>
</evidence>
<evidence type="ECO:0000313" key="18">
    <source>
        <dbReference type="Ensembl" id="ENSLOCP00000007560.1"/>
    </source>
</evidence>
<dbReference type="FunFam" id="1.10.150.50:FF:000040">
    <property type="entry name" value="Phosphatidylcholine:ceramide cholinephosphotransferase 1"/>
    <property type="match status" value="1"/>
</dbReference>
<comment type="similarity">
    <text evidence="2">Belongs to the sphingomyelin synthase family.</text>
</comment>
<dbReference type="InterPro" id="IPR013761">
    <property type="entry name" value="SAM/pointed_sf"/>
</dbReference>
<dbReference type="CDD" id="cd09514">
    <property type="entry name" value="SAM_SGMS1"/>
    <property type="match status" value="1"/>
</dbReference>